<organism evidence="2 3">
    <name type="scientific">Oceanibaculum pacificum</name>
    <dbReference type="NCBI Taxonomy" id="580166"/>
    <lineage>
        <taxon>Bacteria</taxon>
        <taxon>Pseudomonadati</taxon>
        <taxon>Pseudomonadota</taxon>
        <taxon>Alphaproteobacteria</taxon>
        <taxon>Rhodospirillales</taxon>
        <taxon>Oceanibaculaceae</taxon>
        <taxon>Oceanibaculum</taxon>
    </lineage>
</organism>
<keyword evidence="2" id="KW-0808">Transferase</keyword>
<name>A0A154VUK0_9PROT</name>
<dbReference type="Proteomes" id="UP000076400">
    <property type="component" value="Unassembled WGS sequence"/>
</dbReference>
<feature type="transmembrane region" description="Helical" evidence="1">
    <location>
        <begin position="117"/>
        <end position="140"/>
    </location>
</feature>
<dbReference type="InterPro" id="IPR000462">
    <property type="entry name" value="CDP-OH_P_trans"/>
</dbReference>
<feature type="transmembrane region" description="Helical" evidence="1">
    <location>
        <begin position="161"/>
        <end position="181"/>
    </location>
</feature>
<dbReference type="OrthoDB" id="9790577at2"/>
<keyword evidence="3" id="KW-1185">Reference proteome</keyword>
<feature type="transmembrane region" description="Helical" evidence="1">
    <location>
        <begin position="91"/>
        <end position="111"/>
    </location>
</feature>
<dbReference type="GO" id="GO:0008654">
    <property type="term" value="P:phospholipid biosynthetic process"/>
    <property type="evidence" value="ECO:0007669"/>
    <property type="project" value="InterPro"/>
</dbReference>
<accession>A0A154VUK0</accession>
<dbReference type="STRING" id="580166.AUP43_12055"/>
<feature type="transmembrane region" description="Helical" evidence="1">
    <location>
        <begin position="187"/>
        <end position="205"/>
    </location>
</feature>
<dbReference type="AlphaFoldDB" id="A0A154VUK0"/>
<evidence type="ECO:0000313" key="3">
    <source>
        <dbReference type="Proteomes" id="UP000076400"/>
    </source>
</evidence>
<dbReference type="Pfam" id="PF01066">
    <property type="entry name" value="CDP-OH_P_transf"/>
    <property type="match status" value="1"/>
</dbReference>
<comment type="caution">
    <text evidence="2">The sequence shown here is derived from an EMBL/GenBank/DDBJ whole genome shotgun (WGS) entry which is preliminary data.</text>
</comment>
<keyword evidence="1" id="KW-0812">Transmembrane</keyword>
<dbReference type="Gene3D" id="1.20.120.1760">
    <property type="match status" value="1"/>
</dbReference>
<evidence type="ECO:0000256" key="1">
    <source>
        <dbReference type="SAM" id="Phobius"/>
    </source>
</evidence>
<keyword evidence="1" id="KW-1133">Transmembrane helix</keyword>
<dbReference type="GO" id="GO:0016020">
    <property type="term" value="C:membrane"/>
    <property type="evidence" value="ECO:0007669"/>
    <property type="project" value="InterPro"/>
</dbReference>
<dbReference type="GO" id="GO:0016780">
    <property type="term" value="F:phosphotransferase activity, for other substituted phosphate groups"/>
    <property type="evidence" value="ECO:0007669"/>
    <property type="project" value="InterPro"/>
</dbReference>
<feature type="transmembrane region" description="Helical" evidence="1">
    <location>
        <begin position="26"/>
        <end position="47"/>
    </location>
</feature>
<sequence>MLDAALRRLIAAPLERAGRFLADRGVAADAMTIIGFAVGMLAVPALACQHYGLALAAILVNRLADGLDGAIARQAGQRGGQTAGSTDLGGYLDIVLDFLFYAAVPLGFALADPAANALAACVLLASFIGTGASFLAYAVLAAKRGLQTERRGRKSFYHMGGLAEGTETILAFTAFCLLPAWFPALAYGFAALCALTILGRIALAWREFGGER</sequence>
<dbReference type="EMBL" id="LPXN01000134">
    <property type="protein sequence ID" value="KZD04869.1"/>
    <property type="molecule type" value="Genomic_DNA"/>
</dbReference>
<dbReference type="InterPro" id="IPR043130">
    <property type="entry name" value="CDP-OH_PTrfase_TM_dom"/>
</dbReference>
<dbReference type="RefSeq" id="WP_067558359.1">
    <property type="nucleotide sequence ID" value="NZ_LPXN01000134.1"/>
</dbReference>
<reference evidence="2 3" key="1">
    <citation type="submission" date="2015-12" db="EMBL/GenBank/DDBJ databases">
        <title>Genome sequence of Oceanibaculum pacificum MCCC 1A02656.</title>
        <authorList>
            <person name="Lu L."/>
            <person name="Lai Q."/>
            <person name="Shao Z."/>
            <person name="Qian P."/>
        </authorList>
    </citation>
    <scope>NUCLEOTIDE SEQUENCE [LARGE SCALE GENOMIC DNA]</scope>
    <source>
        <strain evidence="2 3">MCCC 1A02656</strain>
    </source>
</reference>
<proteinExistence type="predicted"/>
<gene>
    <name evidence="2" type="ORF">AUP43_12055</name>
</gene>
<keyword evidence="1" id="KW-0472">Membrane</keyword>
<evidence type="ECO:0000313" key="2">
    <source>
        <dbReference type="EMBL" id="KZD04869.1"/>
    </source>
</evidence>
<protein>
    <submittedName>
        <fullName evidence="2">CDP-alcohol phosphatidyltransferase</fullName>
    </submittedName>
</protein>